<evidence type="ECO:0000256" key="17">
    <source>
        <dbReference type="PIRSR" id="PIRSR000169-2"/>
    </source>
</evidence>
<dbReference type="InterPro" id="IPR000701">
    <property type="entry name" value="SuccDH_FuR_B_TM-su"/>
</dbReference>
<evidence type="ECO:0000256" key="1">
    <source>
        <dbReference type="ARBA" id="ARBA00004050"/>
    </source>
</evidence>
<evidence type="ECO:0000256" key="7">
    <source>
        <dbReference type="ARBA" id="ARBA00022519"/>
    </source>
</evidence>
<evidence type="ECO:0000313" key="19">
    <source>
        <dbReference type="EMBL" id="CUA86470.1"/>
    </source>
</evidence>
<dbReference type="PANTHER" id="PTHR38689">
    <property type="entry name" value="SUCCINATE DEHYDROGENASE HYDROPHOBIC MEMBRANE ANCHOR SUBUNIT"/>
    <property type="match status" value="1"/>
</dbReference>
<evidence type="ECO:0000256" key="18">
    <source>
        <dbReference type="SAM" id="Phobius"/>
    </source>
</evidence>
<evidence type="ECO:0000256" key="15">
    <source>
        <dbReference type="ARBA" id="ARBA00023136"/>
    </source>
</evidence>
<keyword evidence="9 17" id="KW-0349">Heme</keyword>
<evidence type="ECO:0000256" key="11">
    <source>
        <dbReference type="ARBA" id="ARBA00022723"/>
    </source>
</evidence>
<dbReference type="GO" id="GO:0005886">
    <property type="term" value="C:plasma membrane"/>
    <property type="evidence" value="ECO:0007669"/>
    <property type="project" value="UniProtKB-SubCell"/>
</dbReference>
<feature type="transmembrane region" description="Helical" evidence="18">
    <location>
        <begin position="21"/>
        <end position="42"/>
    </location>
</feature>
<keyword evidence="15 18" id="KW-0472">Membrane</keyword>
<dbReference type="EMBL" id="CYHA01000008">
    <property type="protein sequence ID" value="CUA86470.1"/>
    <property type="molecule type" value="Genomic_DNA"/>
</dbReference>
<name>A0A0K6H654_9NEIS</name>
<gene>
    <name evidence="19" type="ORF">Ga0061063_2690</name>
</gene>
<dbReference type="InterPro" id="IPR034804">
    <property type="entry name" value="SQR/QFR_C/D"/>
</dbReference>
<keyword evidence="7" id="KW-0997">Cell inner membrane</keyword>
<dbReference type="GO" id="GO:0006099">
    <property type="term" value="P:tricarboxylic acid cycle"/>
    <property type="evidence" value="ECO:0007669"/>
    <property type="project" value="UniProtKB-UniPathway"/>
</dbReference>
<evidence type="ECO:0000256" key="2">
    <source>
        <dbReference type="ARBA" id="ARBA00004429"/>
    </source>
</evidence>
<keyword evidence="20" id="KW-1185">Reference proteome</keyword>
<keyword evidence="10 18" id="KW-0812">Transmembrane</keyword>
<dbReference type="PIRSF" id="PIRSF000169">
    <property type="entry name" value="SDH_D"/>
    <property type="match status" value="1"/>
</dbReference>
<dbReference type="PANTHER" id="PTHR38689:SF1">
    <property type="entry name" value="SUCCINATE DEHYDROGENASE HYDROPHOBIC MEMBRANE ANCHOR SUBUNIT"/>
    <property type="match status" value="1"/>
</dbReference>
<dbReference type="UniPathway" id="UPA00223"/>
<evidence type="ECO:0000256" key="16">
    <source>
        <dbReference type="PIRSR" id="PIRSR000169-1"/>
    </source>
</evidence>
<keyword evidence="5" id="KW-0813">Transport</keyword>
<keyword evidence="14 17" id="KW-0408">Iron</keyword>
<dbReference type="AlphaFoldDB" id="A0A0K6H654"/>
<comment type="pathway">
    <text evidence="3">Carbohydrate metabolism; tricarboxylic acid cycle.</text>
</comment>
<dbReference type="GO" id="GO:0020037">
    <property type="term" value="F:heme binding"/>
    <property type="evidence" value="ECO:0007669"/>
    <property type="project" value="InterPro"/>
</dbReference>
<dbReference type="CDD" id="cd03494">
    <property type="entry name" value="SQR_TypeC_SdhD"/>
    <property type="match status" value="1"/>
</dbReference>
<keyword evidence="13 18" id="KW-1133">Transmembrane helix</keyword>
<dbReference type="RefSeq" id="WP_054286579.1">
    <property type="nucleotide sequence ID" value="NZ_CYHA01000008.1"/>
</dbReference>
<dbReference type="STRING" id="375574.GCA_001418035_02464"/>
<feature type="transmembrane region" description="Helical" evidence="18">
    <location>
        <begin position="54"/>
        <end position="74"/>
    </location>
</feature>
<evidence type="ECO:0000313" key="20">
    <source>
        <dbReference type="Proteomes" id="UP000243535"/>
    </source>
</evidence>
<comment type="function">
    <text evidence="1">Membrane-anchoring subunit of succinate dehydrogenase (SDH).</text>
</comment>
<comment type="subcellular location">
    <subcellularLocation>
        <location evidence="2">Cell inner membrane</location>
        <topology evidence="2">Multi-pass membrane protein</topology>
    </subcellularLocation>
</comment>
<evidence type="ECO:0000256" key="5">
    <source>
        <dbReference type="ARBA" id="ARBA00022448"/>
    </source>
</evidence>
<evidence type="ECO:0000256" key="4">
    <source>
        <dbReference type="ARBA" id="ARBA00019425"/>
    </source>
</evidence>
<dbReference type="Pfam" id="PF01127">
    <property type="entry name" value="Sdh_cyt"/>
    <property type="match status" value="1"/>
</dbReference>
<evidence type="ECO:0000256" key="3">
    <source>
        <dbReference type="ARBA" id="ARBA00005163"/>
    </source>
</evidence>
<reference evidence="20" key="1">
    <citation type="submission" date="2015-08" db="EMBL/GenBank/DDBJ databases">
        <authorList>
            <person name="Varghese N."/>
        </authorList>
    </citation>
    <scope>NUCLEOTIDE SEQUENCE [LARGE SCALE GENOMIC DNA]</scope>
    <source>
        <strain evidence="20">DSM 17901</strain>
    </source>
</reference>
<dbReference type="GO" id="GO:0017004">
    <property type="term" value="P:cytochrome complex assembly"/>
    <property type="evidence" value="ECO:0007669"/>
    <property type="project" value="TreeGrafter"/>
</dbReference>
<keyword evidence="12" id="KW-0249">Electron transport</keyword>
<sequence>MVNRIVVGAHYGVRDWIMQRITAVLMLVYAVALVLFVLALPSGYESWKALFSQGWVRILTVITYLGVVLHAWVGMRDVWMDYIKPAGIRLTMHVLTILWLTGCFFYSIKVVWGL</sequence>
<dbReference type="GO" id="GO:0009055">
    <property type="term" value="F:electron transfer activity"/>
    <property type="evidence" value="ECO:0007669"/>
    <property type="project" value="TreeGrafter"/>
</dbReference>
<protein>
    <recommendedName>
        <fullName evidence="4">Succinate dehydrogenase hydrophobic membrane anchor subunit</fullName>
    </recommendedName>
</protein>
<dbReference type="GO" id="GO:0046872">
    <property type="term" value="F:metal ion binding"/>
    <property type="evidence" value="ECO:0007669"/>
    <property type="project" value="UniProtKB-KW"/>
</dbReference>
<evidence type="ECO:0000256" key="13">
    <source>
        <dbReference type="ARBA" id="ARBA00022989"/>
    </source>
</evidence>
<evidence type="ECO:0000256" key="10">
    <source>
        <dbReference type="ARBA" id="ARBA00022692"/>
    </source>
</evidence>
<keyword evidence="6" id="KW-1003">Cell membrane</keyword>
<dbReference type="InterPro" id="IPR014312">
    <property type="entry name" value="Succ_DH_anchor"/>
</dbReference>
<evidence type="ECO:0000256" key="12">
    <source>
        <dbReference type="ARBA" id="ARBA00022982"/>
    </source>
</evidence>
<proteinExistence type="predicted"/>
<feature type="transmembrane region" description="Helical" evidence="18">
    <location>
        <begin position="86"/>
        <end position="108"/>
    </location>
</feature>
<evidence type="ECO:0000256" key="9">
    <source>
        <dbReference type="ARBA" id="ARBA00022617"/>
    </source>
</evidence>
<dbReference type="OrthoDB" id="5612767at2"/>
<keyword evidence="11 17" id="KW-0479">Metal-binding</keyword>
<dbReference type="SUPFAM" id="SSF81343">
    <property type="entry name" value="Fumarate reductase respiratory complex transmembrane subunits"/>
    <property type="match status" value="1"/>
</dbReference>
<evidence type="ECO:0000256" key="6">
    <source>
        <dbReference type="ARBA" id="ARBA00022475"/>
    </source>
</evidence>
<accession>A0A0K6H654</accession>
<keyword evidence="8" id="KW-0816">Tricarboxylic acid cycle</keyword>
<feature type="binding site" evidence="16">
    <location>
        <position position="82"/>
    </location>
    <ligand>
        <name>a ubiquinone</name>
        <dbReference type="ChEBI" id="CHEBI:16389"/>
    </ligand>
</feature>
<feature type="binding site" description="axial binding residue" evidence="17">
    <location>
        <position position="70"/>
    </location>
    <ligand>
        <name>heme</name>
        <dbReference type="ChEBI" id="CHEBI:30413"/>
        <note>ligand shared with second transmembrane subunit</note>
    </ligand>
    <ligandPart>
        <name>Fe</name>
        <dbReference type="ChEBI" id="CHEBI:18248"/>
    </ligandPart>
</feature>
<organism evidence="19 20">
    <name type="scientific">Gulbenkiania indica</name>
    <dbReference type="NCBI Taxonomy" id="375574"/>
    <lineage>
        <taxon>Bacteria</taxon>
        <taxon>Pseudomonadati</taxon>
        <taxon>Pseudomonadota</taxon>
        <taxon>Betaproteobacteria</taxon>
        <taxon>Neisseriales</taxon>
        <taxon>Chromobacteriaceae</taxon>
        <taxon>Gulbenkiania</taxon>
    </lineage>
</organism>
<evidence type="ECO:0000256" key="14">
    <source>
        <dbReference type="ARBA" id="ARBA00023004"/>
    </source>
</evidence>
<dbReference type="Proteomes" id="UP000243535">
    <property type="component" value="Unassembled WGS sequence"/>
</dbReference>
<dbReference type="NCBIfam" id="TIGR02968">
    <property type="entry name" value="succ_dehyd_anc"/>
    <property type="match status" value="1"/>
</dbReference>
<comment type="cofactor">
    <cofactor evidence="17">
        <name>heme</name>
        <dbReference type="ChEBI" id="CHEBI:30413"/>
    </cofactor>
    <text evidence="17">The heme is bound between the two transmembrane subunits.</text>
</comment>
<evidence type="ECO:0000256" key="8">
    <source>
        <dbReference type="ARBA" id="ARBA00022532"/>
    </source>
</evidence>
<dbReference type="Gene3D" id="1.20.1300.10">
    <property type="entry name" value="Fumarate reductase/succinate dehydrogenase, transmembrane subunit"/>
    <property type="match status" value="1"/>
</dbReference>